<evidence type="ECO:0000256" key="6">
    <source>
        <dbReference type="ARBA" id="ARBA00023145"/>
    </source>
</evidence>
<feature type="chain" id="PRO_5030722702" description="Peptidase S1 domain-containing protein" evidence="9">
    <location>
        <begin position="19"/>
        <end position="392"/>
    </location>
</feature>
<keyword evidence="5" id="KW-0720">Serine protease</keyword>
<reference evidence="11" key="2">
    <citation type="submission" date="2025-08" db="UniProtKB">
        <authorList>
            <consortium name="Ensembl"/>
        </authorList>
    </citation>
    <scope>IDENTIFICATION</scope>
</reference>
<comment type="subcellular location">
    <subcellularLocation>
        <location evidence="1">Secreted</location>
    </subcellularLocation>
</comment>
<reference evidence="11 12" key="1">
    <citation type="submission" date="2013-03" db="EMBL/GenBank/DDBJ databases">
        <authorList>
            <person name="Warren W."/>
            <person name="Wilson R.K."/>
        </authorList>
    </citation>
    <scope>NUCLEOTIDE SEQUENCE</scope>
</reference>
<sequence>MAFPWLLSCFALVGAAFGCGVPAIPPVLSGLSRIVNGEDAVPGSWPWQVSLQVRGLLQGSGHPGWGPGWGCRQVGVADPPHLPPRTKPASTSAKVPSSARTGWSPPPTAGSGEDRAASGSASSPAGWEGSRACSLTHNALPRTSDVVVAGEFDQGSDEENIQVLKIAKVPRPRAAEGRGSGHGGRSLGCFRDRCPGGLAQPRGSHSGPGDGLLLNGHQGRSLCPRSLQVLPPPRASPWHSGPHPQVFKNPSFSIFTVRNDITLLKLATPAVFSQTVSAVCLPSANDDFPTGTVCVTTGWGKTKYNANKIPDKLQQAALPLLSNVQCKKFWGSKITDEMICAGASGVSSCKVRLALPRPWPGERGAGQAWAFHPSLPSSANPTASWGPMRART</sequence>
<accession>A0A7N9IBB1</accession>
<dbReference type="Pfam" id="PF00089">
    <property type="entry name" value="Trypsin"/>
    <property type="match status" value="1"/>
</dbReference>
<dbReference type="InterPro" id="IPR009003">
    <property type="entry name" value="Peptidase_S1_PA"/>
</dbReference>
<feature type="domain" description="Peptidase S1" evidence="10">
    <location>
        <begin position="34"/>
        <end position="392"/>
    </location>
</feature>
<dbReference type="InterPro" id="IPR043504">
    <property type="entry name" value="Peptidase_S1_PA_chymotrypsin"/>
</dbReference>
<proteinExistence type="predicted"/>
<keyword evidence="6" id="KW-0865">Zymogen</keyword>
<dbReference type="PANTHER" id="PTHR24250:SF65">
    <property type="entry name" value="CHYMOTRYPSINOGEN B"/>
    <property type="match status" value="1"/>
</dbReference>
<dbReference type="GO" id="GO:0005576">
    <property type="term" value="C:extracellular region"/>
    <property type="evidence" value="ECO:0007669"/>
    <property type="project" value="UniProtKB-SubCell"/>
</dbReference>
<evidence type="ECO:0000313" key="12">
    <source>
        <dbReference type="Proteomes" id="UP000233100"/>
    </source>
</evidence>
<evidence type="ECO:0000256" key="7">
    <source>
        <dbReference type="ARBA" id="ARBA00023157"/>
    </source>
</evidence>
<keyword evidence="2" id="KW-0964">Secreted</keyword>
<protein>
    <recommendedName>
        <fullName evidence="10">Peptidase S1 domain-containing protein</fullName>
    </recommendedName>
</protein>
<dbReference type="Gene3D" id="2.40.10.10">
    <property type="entry name" value="Trypsin-like serine proteases"/>
    <property type="match status" value="3"/>
</dbReference>
<evidence type="ECO:0000256" key="4">
    <source>
        <dbReference type="ARBA" id="ARBA00022801"/>
    </source>
</evidence>
<organism evidence="11 12">
    <name type="scientific">Macaca fascicularis</name>
    <name type="common">Crab-eating macaque</name>
    <name type="synonym">Cynomolgus monkey</name>
    <dbReference type="NCBI Taxonomy" id="9541"/>
    <lineage>
        <taxon>Eukaryota</taxon>
        <taxon>Metazoa</taxon>
        <taxon>Chordata</taxon>
        <taxon>Craniata</taxon>
        <taxon>Vertebrata</taxon>
        <taxon>Euteleostomi</taxon>
        <taxon>Mammalia</taxon>
        <taxon>Eutheria</taxon>
        <taxon>Euarchontoglires</taxon>
        <taxon>Primates</taxon>
        <taxon>Haplorrhini</taxon>
        <taxon>Catarrhini</taxon>
        <taxon>Cercopithecidae</taxon>
        <taxon>Cercopithecinae</taxon>
        <taxon>Macaca</taxon>
    </lineage>
</organism>
<evidence type="ECO:0000256" key="9">
    <source>
        <dbReference type="SAM" id="SignalP"/>
    </source>
</evidence>
<evidence type="ECO:0000256" key="1">
    <source>
        <dbReference type="ARBA" id="ARBA00004613"/>
    </source>
</evidence>
<evidence type="ECO:0000256" key="8">
    <source>
        <dbReference type="SAM" id="MobiDB-lite"/>
    </source>
</evidence>
<dbReference type="FunFam" id="2.40.10.10:FF:000118">
    <property type="entry name" value="Chymotrypsinogen A"/>
    <property type="match status" value="1"/>
</dbReference>
<keyword evidence="3" id="KW-0645">Protease</keyword>
<keyword evidence="9" id="KW-0732">Signal</keyword>
<reference evidence="11" key="3">
    <citation type="submission" date="2025-09" db="UniProtKB">
        <authorList>
            <consortium name="Ensembl"/>
        </authorList>
    </citation>
    <scope>IDENTIFICATION</scope>
</reference>
<feature type="signal peptide" evidence="9">
    <location>
        <begin position="1"/>
        <end position="18"/>
    </location>
</feature>
<evidence type="ECO:0000256" key="2">
    <source>
        <dbReference type="ARBA" id="ARBA00022525"/>
    </source>
</evidence>
<dbReference type="InterPro" id="IPR001254">
    <property type="entry name" value="Trypsin_dom"/>
</dbReference>
<dbReference type="SUPFAM" id="SSF50494">
    <property type="entry name" value="Trypsin-like serine proteases"/>
    <property type="match status" value="2"/>
</dbReference>
<feature type="region of interest" description="Disordered" evidence="8">
    <location>
        <begin position="372"/>
        <end position="392"/>
    </location>
</feature>
<dbReference type="GeneTree" id="ENSGT00940000153216"/>
<dbReference type="PANTHER" id="PTHR24250">
    <property type="entry name" value="CHYMOTRYPSIN-RELATED"/>
    <property type="match status" value="1"/>
</dbReference>
<dbReference type="SMART" id="SM00020">
    <property type="entry name" value="Tryp_SPc"/>
    <property type="match status" value="1"/>
</dbReference>
<keyword evidence="12" id="KW-1185">Reference proteome</keyword>
<evidence type="ECO:0000256" key="5">
    <source>
        <dbReference type="ARBA" id="ARBA00022825"/>
    </source>
</evidence>
<dbReference type="AlphaFoldDB" id="A0A7N9IBB1"/>
<dbReference type="Proteomes" id="UP000233100">
    <property type="component" value="Chromosome 20"/>
</dbReference>
<name>A0A7N9IBB1_MACFA</name>
<evidence type="ECO:0000313" key="11">
    <source>
        <dbReference type="Ensembl" id="ENSMFAP00000050976.1"/>
    </source>
</evidence>
<evidence type="ECO:0000259" key="10">
    <source>
        <dbReference type="PROSITE" id="PS50240"/>
    </source>
</evidence>
<feature type="compositionally biased region" description="Low complexity" evidence="8">
    <location>
        <begin position="117"/>
        <end position="126"/>
    </location>
</feature>
<dbReference type="PROSITE" id="PS50240">
    <property type="entry name" value="TRYPSIN_DOM"/>
    <property type="match status" value="1"/>
</dbReference>
<keyword evidence="4" id="KW-0378">Hydrolase</keyword>
<evidence type="ECO:0000256" key="3">
    <source>
        <dbReference type="ARBA" id="ARBA00022670"/>
    </source>
</evidence>
<keyword evidence="7" id="KW-1015">Disulfide bond</keyword>
<dbReference type="GO" id="GO:0006508">
    <property type="term" value="P:proteolysis"/>
    <property type="evidence" value="ECO:0007669"/>
    <property type="project" value="UniProtKB-KW"/>
</dbReference>
<dbReference type="Bgee" id="ENSMFAG00000036811">
    <property type="expression patterns" value="Expressed in pituitary gland"/>
</dbReference>
<dbReference type="Ensembl" id="ENSMFAT00000102599.1">
    <property type="protein sequence ID" value="ENSMFAP00000050976.1"/>
    <property type="gene ID" value="ENSMFAG00000036811.2"/>
</dbReference>
<feature type="region of interest" description="Disordered" evidence="8">
    <location>
        <begin position="68"/>
        <end position="131"/>
    </location>
</feature>
<feature type="compositionally biased region" description="Polar residues" evidence="8">
    <location>
        <begin position="88"/>
        <end position="101"/>
    </location>
</feature>
<dbReference type="GO" id="GO:0004252">
    <property type="term" value="F:serine-type endopeptidase activity"/>
    <property type="evidence" value="ECO:0007669"/>
    <property type="project" value="InterPro"/>
</dbReference>